<dbReference type="InterPro" id="IPR005515">
    <property type="entry name" value="VOMI"/>
</dbReference>
<dbReference type="PANTHER" id="PTHR18841:SF2">
    <property type="entry name" value="VITELLINE MEMBRANE OUTER LAYER PROTEIN 1 HOMOLOG"/>
    <property type="match status" value="1"/>
</dbReference>
<name>A0A670IYD6_PODMU</name>
<dbReference type="InterPro" id="IPR036706">
    <property type="entry name" value="VOMI_sf"/>
</dbReference>
<reference evidence="1" key="3">
    <citation type="submission" date="2025-09" db="UniProtKB">
        <authorList>
            <consortium name="Ensembl"/>
        </authorList>
    </citation>
    <scope>IDENTIFICATION</scope>
</reference>
<reference evidence="1" key="2">
    <citation type="submission" date="2025-08" db="UniProtKB">
        <authorList>
            <consortium name="Ensembl"/>
        </authorList>
    </citation>
    <scope>IDENTIFICATION</scope>
</reference>
<evidence type="ECO:0000313" key="1">
    <source>
        <dbReference type="Ensembl" id="ENSPMRP00000016414.1"/>
    </source>
</evidence>
<dbReference type="GeneTree" id="ENSGT00390000009313"/>
<dbReference type="PANTHER" id="PTHR18841">
    <property type="entry name" value="VITELLINE MEMBRANE OUTER LAYER PROTEIN I-RELATED"/>
    <property type="match status" value="1"/>
</dbReference>
<accession>A0A670IYD6</accession>
<dbReference type="GO" id="GO:0005615">
    <property type="term" value="C:extracellular space"/>
    <property type="evidence" value="ECO:0007669"/>
    <property type="project" value="TreeGrafter"/>
</dbReference>
<sequence length="194" mass="20578">WKCCKSMAASPDLVISRCSGLQFPSAGTRDRSYNSILIVPNGGQWGEWGKVESCPKGHAYGFSLKTEGKRGITGDDTSLNGIRLHCSSGGVVQSTVGPWGEWTEVKECPRGYLVAFALNVEAPKGPADDTAANNIRFSCGDGVILEGESPTFGTYGQWSKRCTAGAICGIQTKVEAPAPGDSTALNDVRFFCCD</sequence>
<keyword evidence="2" id="KW-1185">Reference proteome</keyword>
<dbReference type="AlphaFoldDB" id="A0A670IYD6"/>
<protein>
    <recommendedName>
        <fullName evidence="3">Vitelline membrane outer layer 1 homolog</fullName>
    </recommendedName>
</protein>
<dbReference type="Proteomes" id="UP000472272">
    <property type="component" value="Chromosome 4"/>
</dbReference>
<evidence type="ECO:0008006" key="3">
    <source>
        <dbReference type="Google" id="ProtNLM"/>
    </source>
</evidence>
<dbReference type="SUPFAM" id="SSF51092">
    <property type="entry name" value="Vitelline membrane outer protein-I (VMO-I)"/>
    <property type="match status" value="1"/>
</dbReference>
<proteinExistence type="predicted"/>
<dbReference type="Gene3D" id="2.100.10.20">
    <property type="entry name" value="Vitelline membrane outer layer protein I (VOMI)"/>
    <property type="match status" value="1"/>
</dbReference>
<dbReference type="OMA" id="CKNDEYA"/>
<organism evidence="1 2">
    <name type="scientific">Podarcis muralis</name>
    <name type="common">Wall lizard</name>
    <name type="synonym">Lacerta muralis</name>
    <dbReference type="NCBI Taxonomy" id="64176"/>
    <lineage>
        <taxon>Eukaryota</taxon>
        <taxon>Metazoa</taxon>
        <taxon>Chordata</taxon>
        <taxon>Craniata</taxon>
        <taxon>Vertebrata</taxon>
        <taxon>Euteleostomi</taxon>
        <taxon>Lepidosauria</taxon>
        <taxon>Squamata</taxon>
        <taxon>Bifurcata</taxon>
        <taxon>Unidentata</taxon>
        <taxon>Episquamata</taxon>
        <taxon>Laterata</taxon>
        <taxon>Lacertibaenia</taxon>
        <taxon>Lacertidae</taxon>
        <taxon>Podarcis</taxon>
    </lineage>
</organism>
<dbReference type="Ensembl" id="ENSPMRT00000017513.1">
    <property type="protein sequence ID" value="ENSPMRP00000016414.1"/>
    <property type="gene ID" value="ENSPMRG00000010951.1"/>
</dbReference>
<evidence type="ECO:0000313" key="2">
    <source>
        <dbReference type="Proteomes" id="UP000472272"/>
    </source>
</evidence>
<reference evidence="1 2" key="1">
    <citation type="journal article" date="2019" name="Proc. Natl. Acad. Sci. U.S.A.">
        <title>Regulatory changes in pterin and carotenoid genes underlie balanced color polymorphisms in the wall lizard.</title>
        <authorList>
            <person name="Andrade P."/>
            <person name="Pinho C."/>
            <person name="Perez I de Lanuza G."/>
            <person name="Afonso S."/>
            <person name="Brejcha J."/>
            <person name="Rubin C.J."/>
            <person name="Wallerman O."/>
            <person name="Pereira P."/>
            <person name="Sabatino S.J."/>
            <person name="Bellati A."/>
            <person name="Pellitteri-Rosa D."/>
            <person name="Bosakova Z."/>
            <person name="Bunikis I."/>
            <person name="Carretero M.A."/>
            <person name="Feiner N."/>
            <person name="Marsik P."/>
            <person name="Pauperio F."/>
            <person name="Salvi D."/>
            <person name="Soler L."/>
            <person name="While G.M."/>
            <person name="Uller T."/>
            <person name="Font E."/>
            <person name="Andersson L."/>
            <person name="Carneiro M."/>
        </authorList>
    </citation>
    <scope>NUCLEOTIDE SEQUENCE</scope>
</reference>
<dbReference type="Pfam" id="PF03762">
    <property type="entry name" value="VOMI"/>
    <property type="match status" value="1"/>
</dbReference>